<accession>A0ABU5NU88</accession>
<protein>
    <submittedName>
        <fullName evidence="4">ATP-binding cassette domain-containing protein</fullName>
    </submittedName>
</protein>
<dbReference type="InterPro" id="IPR003439">
    <property type="entry name" value="ABC_transporter-like_ATP-bd"/>
</dbReference>
<keyword evidence="5" id="KW-1185">Reference proteome</keyword>
<dbReference type="RefSeq" id="WP_322853858.1">
    <property type="nucleotide sequence ID" value="NZ_JAYDCJ010000001.1"/>
</dbReference>
<dbReference type="SMART" id="SM00382">
    <property type="entry name" value="AAA"/>
    <property type="match status" value="1"/>
</dbReference>
<dbReference type="SUPFAM" id="SSF52540">
    <property type="entry name" value="P-loop containing nucleoside triphosphate hydrolases"/>
    <property type="match status" value="1"/>
</dbReference>
<organism evidence="4 5">
    <name type="scientific">Marinobacter qingdaonensis</name>
    <dbReference type="NCBI Taxonomy" id="3108486"/>
    <lineage>
        <taxon>Bacteria</taxon>
        <taxon>Pseudomonadati</taxon>
        <taxon>Pseudomonadota</taxon>
        <taxon>Gammaproteobacteria</taxon>
        <taxon>Pseudomonadales</taxon>
        <taxon>Marinobacteraceae</taxon>
        <taxon>Marinobacter</taxon>
    </lineage>
</organism>
<dbReference type="Proteomes" id="UP001305746">
    <property type="component" value="Unassembled WGS sequence"/>
</dbReference>
<evidence type="ECO:0000313" key="4">
    <source>
        <dbReference type="EMBL" id="MEA1079332.1"/>
    </source>
</evidence>
<dbReference type="PANTHER" id="PTHR43119">
    <property type="entry name" value="ABC TRANSPORT PROTEIN ATP-BINDING COMPONENT-RELATED"/>
    <property type="match status" value="1"/>
</dbReference>
<gene>
    <name evidence="4" type="ORF">U5822_01540</name>
</gene>
<evidence type="ECO:0000256" key="2">
    <source>
        <dbReference type="ARBA" id="ARBA00022840"/>
    </source>
</evidence>
<evidence type="ECO:0000259" key="3">
    <source>
        <dbReference type="PROSITE" id="PS50893"/>
    </source>
</evidence>
<feature type="domain" description="ABC transporter" evidence="3">
    <location>
        <begin position="2"/>
        <end position="199"/>
    </location>
</feature>
<proteinExistence type="predicted"/>
<dbReference type="Pfam" id="PF00005">
    <property type="entry name" value="ABC_tran"/>
    <property type="match status" value="1"/>
</dbReference>
<name>A0ABU5NU88_9GAMM</name>
<keyword evidence="1" id="KW-0547">Nucleotide-binding</keyword>
<dbReference type="InterPro" id="IPR027417">
    <property type="entry name" value="P-loop_NTPase"/>
</dbReference>
<evidence type="ECO:0000256" key="1">
    <source>
        <dbReference type="ARBA" id="ARBA00022741"/>
    </source>
</evidence>
<dbReference type="GO" id="GO:0005524">
    <property type="term" value="F:ATP binding"/>
    <property type="evidence" value="ECO:0007669"/>
    <property type="project" value="UniProtKB-KW"/>
</dbReference>
<sequence>MLRLNKVAVGALKDISLSLRGGECVCLSGPSGSGKSRLLRAIADLDPHQGDVELDQTAQGRVSGHAWRQQVMMVPAESQWWCETVGEHFHSPSEEPPDALRFSPDVMTWSVSRLSSGEKQRLALWRALARNPRVLLLDEPTANLDDQMTRQVEAWLVDQIRRRHLIALWVAHDQGQIERVSDRHLGIRGSALERIDGSH</sequence>
<dbReference type="PROSITE" id="PS50893">
    <property type="entry name" value="ABC_TRANSPORTER_2"/>
    <property type="match status" value="1"/>
</dbReference>
<dbReference type="PANTHER" id="PTHR43119:SF1">
    <property type="entry name" value="ABC TRANSPORTER DOMAIN-CONTAINING PROTEIN"/>
    <property type="match status" value="1"/>
</dbReference>
<reference evidence="4 5" key="1">
    <citation type="submission" date="2023-12" db="EMBL/GenBank/DDBJ databases">
        <title>Marinobacter qingdaonensis sp. nov., isolated from the intertidal sediment of Qingdao, PR China.</title>
        <authorList>
            <person name="Li Y."/>
        </authorList>
    </citation>
    <scope>NUCLEOTIDE SEQUENCE [LARGE SCALE GENOMIC DNA]</scope>
    <source>
        <strain evidence="4 5">ASW11-75</strain>
    </source>
</reference>
<dbReference type="EMBL" id="JAYDCJ010000001">
    <property type="protein sequence ID" value="MEA1079332.1"/>
    <property type="molecule type" value="Genomic_DNA"/>
</dbReference>
<keyword evidence="2 4" id="KW-0067">ATP-binding</keyword>
<dbReference type="InterPro" id="IPR003593">
    <property type="entry name" value="AAA+_ATPase"/>
</dbReference>
<evidence type="ECO:0000313" key="5">
    <source>
        <dbReference type="Proteomes" id="UP001305746"/>
    </source>
</evidence>
<dbReference type="Gene3D" id="3.40.50.300">
    <property type="entry name" value="P-loop containing nucleotide triphosphate hydrolases"/>
    <property type="match status" value="1"/>
</dbReference>
<comment type="caution">
    <text evidence="4">The sequence shown here is derived from an EMBL/GenBank/DDBJ whole genome shotgun (WGS) entry which is preliminary data.</text>
</comment>